<dbReference type="InterPro" id="IPR011066">
    <property type="entry name" value="MscS_channel_C_sf"/>
</dbReference>
<reference evidence="13 14" key="1">
    <citation type="submission" date="2021-03" db="EMBL/GenBank/DDBJ databases">
        <title>Succinivibrio sp. nov. isolated from feces of cow.</title>
        <authorList>
            <person name="Choi J.-Y."/>
        </authorList>
    </citation>
    <scope>NUCLEOTIDE SEQUENCE [LARGE SCALE GENOMIC DNA]</scope>
    <source>
        <strain evidence="13 14">AGMB01872</strain>
    </source>
</reference>
<feature type="domain" description="Mechanosensitive ion channel MscS C-terminal" evidence="12">
    <location>
        <begin position="978"/>
        <end position="1059"/>
    </location>
</feature>
<evidence type="ECO:0000256" key="4">
    <source>
        <dbReference type="ARBA" id="ARBA00022692"/>
    </source>
</evidence>
<comment type="subcellular location">
    <subcellularLocation>
        <location evidence="1">Cell membrane</location>
        <topology evidence="1">Multi-pass membrane protein</topology>
    </subcellularLocation>
</comment>
<dbReference type="Gene3D" id="3.30.70.100">
    <property type="match status" value="1"/>
</dbReference>
<dbReference type="Pfam" id="PF00924">
    <property type="entry name" value="MS_channel_2nd"/>
    <property type="match status" value="1"/>
</dbReference>
<dbReference type="SUPFAM" id="SSF82861">
    <property type="entry name" value="Mechanosensitive channel protein MscS (YggB), transmembrane region"/>
    <property type="match status" value="1"/>
</dbReference>
<evidence type="ECO:0000256" key="2">
    <source>
        <dbReference type="ARBA" id="ARBA00008017"/>
    </source>
</evidence>
<feature type="transmembrane region" description="Helical" evidence="7">
    <location>
        <begin position="607"/>
        <end position="624"/>
    </location>
</feature>
<dbReference type="Pfam" id="PF12794">
    <property type="entry name" value="MscS_TM"/>
    <property type="match status" value="1"/>
</dbReference>
<feature type="transmembrane region" description="Helical" evidence="7">
    <location>
        <begin position="485"/>
        <end position="505"/>
    </location>
</feature>
<feature type="signal peptide" evidence="8">
    <location>
        <begin position="1"/>
        <end position="18"/>
    </location>
</feature>
<dbReference type="Proteomes" id="UP000731465">
    <property type="component" value="Unassembled WGS sequence"/>
</dbReference>
<feature type="transmembrane region" description="Helical" evidence="7">
    <location>
        <begin position="856"/>
        <end position="880"/>
    </location>
</feature>
<feature type="transmembrane region" description="Helical" evidence="7">
    <location>
        <begin position="812"/>
        <end position="835"/>
    </location>
</feature>
<evidence type="ECO:0000256" key="1">
    <source>
        <dbReference type="ARBA" id="ARBA00004651"/>
    </source>
</evidence>
<keyword evidence="5 7" id="KW-1133">Transmembrane helix</keyword>
<comment type="caution">
    <text evidence="13">The sequence shown here is derived from an EMBL/GenBank/DDBJ whole genome shotgun (WGS) entry which is preliminary data.</text>
</comment>
<evidence type="ECO:0000256" key="5">
    <source>
        <dbReference type="ARBA" id="ARBA00022989"/>
    </source>
</evidence>
<keyword evidence="4 7" id="KW-0812">Transmembrane</keyword>
<dbReference type="InterPro" id="IPR006685">
    <property type="entry name" value="MscS_channel_2nd"/>
</dbReference>
<evidence type="ECO:0000256" key="7">
    <source>
        <dbReference type="SAM" id="Phobius"/>
    </source>
</evidence>
<feature type="transmembrane region" description="Helical" evidence="7">
    <location>
        <begin position="564"/>
        <end position="583"/>
    </location>
</feature>
<protein>
    <submittedName>
        <fullName evidence="13">Mechanosensitive ion channel</fullName>
    </submittedName>
</protein>
<feature type="transmembrane region" description="Helical" evidence="7">
    <location>
        <begin position="761"/>
        <end position="781"/>
    </location>
</feature>
<dbReference type="InterPro" id="IPR024393">
    <property type="entry name" value="MscS_porin"/>
</dbReference>
<dbReference type="SUPFAM" id="SSF82689">
    <property type="entry name" value="Mechanosensitive channel protein MscS (YggB), C-terminal domain"/>
    <property type="match status" value="1"/>
</dbReference>
<dbReference type="Gene3D" id="1.10.287.1260">
    <property type="match status" value="1"/>
</dbReference>
<keyword evidence="8" id="KW-0732">Signal</keyword>
<feature type="transmembrane region" description="Helical" evidence="7">
    <location>
        <begin position="630"/>
        <end position="652"/>
    </location>
</feature>
<evidence type="ECO:0000259" key="10">
    <source>
        <dbReference type="Pfam" id="PF12794"/>
    </source>
</evidence>
<feature type="transmembrane region" description="Helical" evidence="7">
    <location>
        <begin position="673"/>
        <end position="697"/>
    </location>
</feature>
<evidence type="ECO:0000256" key="3">
    <source>
        <dbReference type="ARBA" id="ARBA00022475"/>
    </source>
</evidence>
<keyword evidence="6 7" id="KW-0472">Membrane</keyword>
<evidence type="ECO:0000313" key="13">
    <source>
        <dbReference type="EMBL" id="MBW7570950.1"/>
    </source>
</evidence>
<feature type="domain" description="Mechanosensitive ion channel MscS porin" evidence="11">
    <location>
        <begin position="41"/>
        <end position="255"/>
    </location>
</feature>
<comment type="similarity">
    <text evidence="2">Belongs to the MscS (TC 1.A.23) family.</text>
</comment>
<evidence type="ECO:0000259" key="12">
    <source>
        <dbReference type="Pfam" id="PF21082"/>
    </source>
</evidence>
<dbReference type="PANTHER" id="PTHR30347:SF1">
    <property type="entry name" value="MECHANOSENSITIVE CHANNEL MSCK"/>
    <property type="match status" value="1"/>
</dbReference>
<dbReference type="PANTHER" id="PTHR30347">
    <property type="entry name" value="POTASSIUM CHANNEL RELATED"/>
    <property type="match status" value="1"/>
</dbReference>
<evidence type="ECO:0000313" key="14">
    <source>
        <dbReference type="Proteomes" id="UP000731465"/>
    </source>
</evidence>
<feature type="domain" description="Mechanosensitive ion channel MscS" evidence="9">
    <location>
        <begin position="903"/>
        <end position="968"/>
    </location>
</feature>
<dbReference type="Pfam" id="PF12795">
    <property type="entry name" value="MscS_porin"/>
    <property type="match status" value="1"/>
</dbReference>
<feature type="transmembrane region" description="Helical" evidence="7">
    <location>
        <begin position="703"/>
        <end position="720"/>
    </location>
</feature>
<dbReference type="Pfam" id="PF21082">
    <property type="entry name" value="MS_channel_3rd"/>
    <property type="match status" value="1"/>
</dbReference>
<dbReference type="InterPro" id="IPR052702">
    <property type="entry name" value="MscS-like_channel"/>
</dbReference>
<keyword evidence="14" id="KW-1185">Reference proteome</keyword>
<dbReference type="Gene3D" id="2.30.30.60">
    <property type="match status" value="1"/>
</dbReference>
<dbReference type="SUPFAM" id="SSF50182">
    <property type="entry name" value="Sm-like ribonucleoproteins"/>
    <property type="match status" value="1"/>
</dbReference>
<evidence type="ECO:0000256" key="6">
    <source>
        <dbReference type="ARBA" id="ARBA00023136"/>
    </source>
</evidence>
<organism evidence="13 14">
    <name type="scientific">Succinivibrio faecicola</name>
    <dbReference type="NCBI Taxonomy" id="2820300"/>
    <lineage>
        <taxon>Bacteria</taxon>
        <taxon>Pseudomonadati</taxon>
        <taxon>Pseudomonadota</taxon>
        <taxon>Gammaproteobacteria</taxon>
        <taxon>Aeromonadales</taxon>
        <taxon>Succinivibrionaceae</taxon>
        <taxon>Succinivibrio</taxon>
    </lineage>
</organism>
<feature type="transmembrane region" description="Helical" evidence="7">
    <location>
        <begin position="525"/>
        <end position="558"/>
    </location>
</feature>
<evidence type="ECO:0000259" key="11">
    <source>
        <dbReference type="Pfam" id="PF12795"/>
    </source>
</evidence>
<sequence length="1090" mass="123304">MKKYIFTLVFFFSTICTAQQLSLQTSIGNITLPEISEINKQLNDLTSNNSISDENKELKRNLYNQGIDALNKIYELRDAKNKLEASLKNPAKKLATLIKNYSTEQNATPISDDMVSKMSNEELKTELERTNSALATAQIEIASAVQARDYVQTLPEKAKNTVTANTSSAKENLLKIDEKPNTEDFDNRILATLIYRANLENEFLKESLNNISTLQDLTTYKLKITTLKLQRLEQDVKKLSLAVNKTYVNEDEYANQNLTAKKHPALKKYIESINRIKGYISVSRTKDATYLHDLQMVNSAYSKVDQTAKSLDKQINELGQTLVLSRLLNRQLTNLPEINLKYNLDDELANLNIYIFELRDQLEKLTDIDTAVQEEIKKDPSLSSYKTDLVALVSEKRQAINELYQVIANELTTIIELKVVYTQYNDINNQINSKISEQLFWVKSNQGLGVEFFSMFIPAVKYESANLITKFNSEKFIKHTVHTSVIIILPLMFFGLILLAFRPFISRINNELALRLDRSSDSIFVTPLALVTNILVMVPRLCWLILLGTIVICCALATTEKQSIIILTMVLHIFVFVFFSQILKPNALVQRHFCVEPYKLKKFRKQCTKIWIFAIPLLIFANVAETDSNYIYSDITSYLVVLVSFIALFVIFSRELFAKLKDLKNATLSSIALSLVAIVICLIAIISVASGYLYTIVKLTNRVAYTCYIALGYYIVSQTVHRMIYVYINKSFFHTNDIGDHKNKSIVSQLNMAPGYICSKIFKIVNTALLILTVFLMYFQWNDLASVLRYLETITLYSDKQVVNGQVVLTNVLTLANVLFAIIVIVITGVLNKNLPLILEKIFMLKKDENQKSTSYTVKVISSYLILGIGCIFAAGAIGIKWENLQWLVAALSVGLGFGLQEIFANFVSGIILLFERQIRVGDIITLNGLSGTVSKIRIRSTTVLSFENKEVMIPNKEFITSALTNWSLSNQITKMSFVVGIAYGADVDKAKSLLKGIINRCQYISKEQASLVYVSSLDDSAVTITSDIYVTQIANRKLTTDYLSRETLKQFAQYGIEIPFNQLDVNVKNLEKGEFIETLKTGMLAEKSL</sequence>
<feature type="chain" id="PRO_5045252304" evidence="8">
    <location>
        <begin position="19"/>
        <end position="1090"/>
    </location>
</feature>
<proteinExistence type="inferred from homology"/>
<dbReference type="InterPro" id="IPR049278">
    <property type="entry name" value="MS_channel_C"/>
</dbReference>
<dbReference type="InterPro" id="IPR010920">
    <property type="entry name" value="LSM_dom_sf"/>
</dbReference>
<name>A0ABS7DJC2_9GAMM</name>
<dbReference type="InterPro" id="IPR023408">
    <property type="entry name" value="MscS_beta-dom_sf"/>
</dbReference>
<dbReference type="RefSeq" id="WP_219938174.1">
    <property type="nucleotide sequence ID" value="NZ_JAGFNY010000038.1"/>
</dbReference>
<dbReference type="InterPro" id="IPR011014">
    <property type="entry name" value="MscS_channel_TM-2"/>
</dbReference>
<feature type="transmembrane region" description="Helical" evidence="7">
    <location>
        <begin position="886"/>
        <end position="915"/>
    </location>
</feature>
<dbReference type="InterPro" id="IPR025692">
    <property type="entry name" value="MscS_IM_dom1"/>
</dbReference>
<keyword evidence="3" id="KW-1003">Cell membrane</keyword>
<dbReference type="EMBL" id="JAGFNY010000038">
    <property type="protein sequence ID" value="MBW7570950.1"/>
    <property type="molecule type" value="Genomic_DNA"/>
</dbReference>
<evidence type="ECO:0000259" key="9">
    <source>
        <dbReference type="Pfam" id="PF00924"/>
    </source>
</evidence>
<gene>
    <name evidence="13" type="ORF">J5V48_08590</name>
</gene>
<feature type="domain" description="Mechanosensitive ion channel inner membrane" evidence="10">
    <location>
        <begin position="486"/>
        <end position="726"/>
    </location>
</feature>
<accession>A0ABS7DJC2</accession>
<evidence type="ECO:0000256" key="8">
    <source>
        <dbReference type="SAM" id="SignalP"/>
    </source>
</evidence>